<evidence type="ECO:0000313" key="6">
    <source>
        <dbReference type="EMBL" id="MDE8652338.1"/>
    </source>
</evidence>
<accession>A0ABT5WQP3</accession>
<dbReference type="InterPro" id="IPR013325">
    <property type="entry name" value="RNA_pol_sigma_r2"/>
</dbReference>
<dbReference type="InterPro" id="IPR039425">
    <property type="entry name" value="RNA_pol_sigma-70-like"/>
</dbReference>
<dbReference type="InterPro" id="IPR013249">
    <property type="entry name" value="RNA_pol_sigma70_r4_t2"/>
</dbReference>
<evidence type="ECO:0000259" key="5">
    <source>
        <dbReference type="Pfam" id="PF08281"/>
    </source>
</evidence>
<proteinExistence type="inferred from homology"/>
<keyword evidence="4" id="KW-0804">Transcription</keyword>
<dbReference type="EMBL" id="JARESE010000036">
    <property type="protein sequence ID" value="MDE8652338.1"/>
    <property type="molecule type" value="Genomic_DNA"/>
</dbReference>
<evidence type="ECO:0000313" key="7">
    <source>
        <dbReference type="Proteomes" id="UP001216253"/>
    </source>
</evidence>
<evidence type="ECO:0000256" key="1">
    <source>
        <dbReference type="ARBA" id="ARBA00010641"/>
    </source>
</evidence>
<dbReference type="Pfam" id="PF08281">
    <property type="entry name" value="Sigma70_r4_2"/>
    <property type="match status" value="1"/>
</dbReference>
<dbReference type="PANTHER" id="PTHR43133:SF63">
    <property type="entry name" value="RNA POLYMERASE SIGMA FACTOR FECI-RELATED"/>
    <property type="match status" value="1"/>
</dbReference>
<comment type="caution">
    <text evidence="6">The sequence shown here is derived from an EMBL/GenBank/DDBJ whole genome shotgun (WGS) entry which is preliminary data.</text>
</comment>
<evidence type="ECO:0000256" key="3">
    <source>
        <dbReference type="ARBA" id="ARBA00023082"/>
    </source>
</evidence>
<dbReference type="Proteomes" id="UP001216253">
    <property type="component" value="Unassembled WGS sequence"/>
</dbReference>
<keyword evidence="7" id="KW-1185">Reference proteome</keyword>
<comment type="similarity">
    <text evidence="1">Belongs to the sigma-70 factor family. ECF subfamily.</text>
</comment>
<dbReference type="InterPro" id="IPR013324">
    <property type="entry name" value="RNA_pol_sigma_r3/r4-like"/>
</dbReference>
<protein>
    <submittedName>
        <fullName evidence="6">Sigma-70 family RNA polymerase sigma factor</fullName>
    </submittedName>
</protein>
<name>A0ABT5WQP3_9SPHN</name>
<dbReference type="SUPFAM" id="SSF88946">
    <property type="entry name" value="Sigma2 domain of RNA polymerase sigma factors"/>
    <property type="match status" value="1"/>
</dbReference>
<feature type="domain" description="RNA polymerase sigma factor 70 region 4 type 2" evidence="5">
    <location>
        <begin position="88"/>
        <end position="139"/>
    </location>
</feature>
<dbReference type="InterPro" id="IPR036388">
    <property type="entry name" value="WH-like_DNA-bd_sf"/>
</dbReference>
<evidence type="ECO:0000256" key="2">
    <source>
        <dbReference type="ARBA" id="ARBA00023015"/>
    </source>
</evidence>
<keyword evidence="2" id="KW-0805">Transcription regulation</keyword>
<gene>
    <name evidence="6" type="ORF">PYV00_11545</name>
</gene>
<dbReference type="Gene3D" id="1.10.10.10">
    <property type="entry name" value="Winged helix-like DNA-binding domain superfamily/Winged helix DNA-binding domain"/>
    <property type="match status" value="1"/>
</dbReference>
<keyword evidence="3" id="KW-0731">Sigma factor</keyword>
<evidence type="ECO:0000256" key="4">
    <source>
        <dbReference type="ARBA" id="ARBA00023163"/>
    </source>
</evidence>
<dbReference type="InterPro" id="IPR014284">
    <property type="entry name" value="RNA_pol_sigma-70_dom"/>
</dbReference>
<sequence length="150" mass="17175">MRFLAARGAGDEAEDMLHELWQRVSTAAGHPIADPMSYLFRAAENLMRDVRRSNLSRERRQFDWHETAPTAEEEPLGERVLIARERLRAVDAVLEQLGPRVARIFRRYRIEGISQITIAQELGISLSSVEKDLQKAYRAVAQLKAKFDAE</sequence>
<organism evidence="6 7">
    <name type="scientific">Novosphingobium album</name>
    <name type="common">ex Liu et al. 2023</name>
    <dbReference type="NCBI Taxonomy" id="3031130"/>
    <lineage>
        <taxon>Bacteria</taxon>
        <taxon>Pseudomonadati</taxon>
        <taxon>Pseudomonadota</taxon>
        <taxon>Alphaproteobacteria</taxon>
        <taxon>Sphingomonadales</taxon>
        <taxon>Sphingomonadaceae</taxon>
        <taxon>Novosphingobium</taxon>
    </lineage>
</organism>
<dbReference type="NCBIfam" id="TIGR02937">
    <property type="entry name" value="sigma70-ECF"/>
    <property type="match status" value="1"/>
</dbReference>
<dbReference type="PANTHER" id="PTHR43133">
    <property type="entry name" value="RNA POLYMERASE ECF-TYPE SIGMA FACTO"/>
    <property type="match status" value="1"/>
</dbReference>
<reference evidence="6 7" key="1">
    <citation type="submission" date="2023-03" db="EMBL/GenBank/DDBJ databases">
        <title>NovoSphingobium album sp. nov. isolated from polycyclic aromatic hydrocarbons- and heavy-metal polluted soil.</title>
        <authorList>
            <person name="Liu Z."/>
            <person name="Wang K."/>
        </authorList>
    </citation>
    <scope>NUCLEOTIDE SEQUENCE [LARGE SCALE GENOMIC DNA]</scope>
    <source>
        <strain evidence="6 7">H3SJ31-1</strain>
    </source>
</reference>
<dbReference type="SUPFAM" id="SSF88659">
    <property type="entry name" value="Sigma3 and sigma4 domains of RNA polymerase sigma factors"/>
    <property type="match status" value="1"/>
</dbReference>